<proteinExistence type="inferred from homology"/>
<keyword evidence="6" id="KW-0175">Coiled coil</keyword>
<dbReference type="GO" id="GO:0005929">
    <property type="term" value="C:cilium"/>
    <property type="evidence" value="ECO:0007669"/>
    <property type="project" value="TreeGrafter"/>
</dbReference>
<keyword evidence="3" id="KW-0433">Leucine-rich repeat</keyword>
<protein>
    <recommendedName>
        <fullName evidence="11">Dynein regulatory complex subunit 3</fullName>
    </recommendedName>
</protein>
<dbReference type="InterPro" id="IPR001611">
    <property type="entry name" value="Leu-rich_rpt"/>
</dbReference>
<keyword evidence="7" id="KW-0969">Cilium</keyword>
<dbReference type="SUPFAM" id="SSF52075">
    <property type="entry name" value="Outer arm dynein light chain 1"/>
    <property type="match status" value="1"/>
</dbReference>
<gene>
    <name evidence="12" type="ORF">C0J50_21269</name>
</gene>
<dbReference type="AlphaFoldDB" id="A0AAD5ALX5"/>
<evidence type="ECO:0000256" key="2">
    <source>
        <dbReference type="ARBA" id="ARBA00022490"/>
    </source>
</evidence>
<evidence type="ECO:0000256" key="11">
    <source>
        <dbReference type="ARBA" id="ARBA00040950"/>
    </source>
</evidence>
<keyword evidence="2" id="KW-0963">Cytoplasm</keyword>
<organism evidence="12 13">
    <name type="scientific">Silurus asotus</name>
    <name type="common">Amur catfish</name>
    <name type="synonym">Parasilurus asotus</name>
    <dbReference type="NCBI Taxonomy" id="30991"/>
    <lineage>
        <taxon>Eukaryota</taxon>
        <taxon>Metazoa</taxon>
        <taxon>Chordata</taxon>
        <taxon>Craniata</taxon>
        <taxon>Vertebrata</taxon>
        <taxon>Euteleostomi</taxon>
        <taxon>Actinopterygii</taxon>
        <taxon>Neopterygii</taxon>
        <taxon>Teleostei</taxon>
        <taxon>Ostariophysi</taxon>
        <taxon>Siluriformes</taxon>
        <taxon>Siluridae</taxon>
        <taxon>Silurus</taxon>
    </lineage>
</organism>
<evidence type="ECO:0000256" key="1">
    <source>
        <dbReference type="ARBA" id="ARBA00004611"/>
    </source>
</evidence>
<dbReference type="Pfam" id="PF14580">
    <property type="entry name" value="LRR_9"/>
    <property type="match status" value="1"/>
</dbReference>
<dbReference type="SMART" id="SM00365">
    <property type="entry name" value="LRR_SD22"/>
    <property type="match status" value="4"/>
</dbReference>
<evidence type="ECO:0000313" key="12">
    <source>
        <dbReference type="EMBL" id="KAI5619238.1"/>
    </source>
</evidence>
<feature type="non-terminal residue" evidence="12">
    <location>
        <position position="1"/>
    </location>
</feature>
<keyword evidence="8" id="KW-0206">Cytoskeleton</keyword>
<keyword evidence="9" id="KW-0966">Cell projection</keyword>
<evidence type="ECO:0000256" key="4">
    <source>
        <dbReference type="ARBA" id="ARBA00022737"/>
    </source>
</evidence>
<name>A0AAD5ALX5_SILAS</name>
<dbReference type="PANTHER" id="PTHR45973">
    <property type="entry name" value="PROTEIN PHOSPHATASE 1 REGULATORY SUBUNIT SDS22-RELATED"/>
    <property type="match status" value="1"/>
</dbReference>
<evidence type="ECO:0000256" key="6">
    <source>
        <dbReference type="ARBA" id="ARBA00023054"/>
    </source>
</evidence>
<evidence type="ECO:0000256" key="10">
    <source>
        <dbReference type="ARBA" id="ARBA00038378"/>
    </source>
</evidence>
<evidence type="ECO:0000256" key="3">
    <source>
        <dbReference type="ARBA" id="ARBA00022614"/>
    </source>
</evidence>
<comment type="caution">
    <text evidence="12">The sequence shown here is derived from an EMBL/GenBank/DDBJ whole genome shotgun (WGS) entry which is preliminary data.</text>
</comment>
<evidence type="ECO:0000313" key="13">
    <source>
        <dbReference type="Proteomes" id="UP001205998"/>
    </source>
</evidence>
<dbReference type="InterPro" id="IPR050576">
    <property type="entry name" value="Cilia_flagella_integrity"/>
</dbReference>
<comment type="similarity">
    <text evidence="10">Belongs to the DRC3 family.</text>
</comment>
<comment type="subcellular location">
    <subcellularLocation>
        <location evidence="1">Cytoplasm</location>
        <location evidence="1">Cytoskeleton</location>
        <location evidence="1">Flagellum axoneme</location>
    </subcellularLocation>
</comment>
<keyword evidence="4" id="KW-0677">Repeat</keyword>
<dbReference type="Gene3D" id="3.80.10.10">
    <property type="entry name" value="Ribonuclease Inhibitor"/>
    <property type="match status" value="1"/>
</dbReference>
<keyword evidence="13" id="KW-1185">Reference proteome</keyword>
<keyword evidence="5" id="KW-0282">Flagellum</keyword>
<dbReference type="PANTHER" id="PTHR45973:SF12">
    <property type="entry name" value="DYNEIN REGULATORY COMPLEX SUBUNIT 3"/>
    <property type="match status" value="1"/>
</dbReference>
<dbReference type="EMBL" id="MU551670">
    <property type="protein sequence ID" value="KAI5619238.1"/>
    <property type="molecule type" value="Genomic_DNA"/>
</dbReference>
<dbReference type="Proteomes" id="UP001205998">
    <property type="component" value="Unassembled WGS sequence"/>
</dbReference>
<reference evidence="12" key="1">
    <citation type="submission" date="2018-07" db="EMBL/GenBank/DDBJ databases">
        <title>Comparative genomics of catfishes provides insights into carnivory and benthic adaptation.</title>
        <authorList>
            <person name="Zhang Y."/>
            <person name="Wang D."/>
            <person name="Peng Z."/>
            <person name="Zheng S."/>
            <person name="Shao F."/>
            <person name="Tao W."/>
        </authorList>
    </citation>
    <scope>NUCLEOTIDE SEQUENCE</scope>
    <source>
        <strain evidence="12">Chongqing</strain>
    </source>
</reference>
<evidence type="ECO:0000256" key="5">
    <source>
        <dbReference type="ARBA" id="ARBA00022846"/>
    </source>
</evidence>
<dbReference type="InterPro" id="IPR032675">
    <property type="entry name" value="LRR_dom_sf"/>
</dbReference>
<dbReference type="PROSITE" id="PS51450">
    <property type="entry name" value="LRR"/>
    <property type="match status" value="4"/>
</dbReference>
<accession>A0AAD5ALX5</accession>
<evidence type="ECO:0000256" key="8">
    <source>
        <dbReference type="ARBA" id="ARBA00023212"/>
    </source>
</evidence>
<evidence type="ECO:0000256" key="7">
    <source>
        <dbReference type="ARBA" id="ARBA00023069"/>
    </source>
</evidence>
<sequence>MNEIYNMKESCVIDEEMLEKAIEEQGPKEQDGCIVKEEVLNYNRVSHLRLDYRHILKIENLWQLTSLTKLQLDNNIIEKIQGIEMLTNLVWLDLSFNNIEVIEGLDTLVKLQDLSLFNNRISVIENMDALQNLQIVSIGNNLIKELENVTYLRKFKNLRTLDLAGNPMCNDNYKFFVAAHLPDLVYLDYRLLDKQTREDAYSQYQSSVEKMKLSDLKDQNVAEVQKKMDDDLQLHKDAFVEYLNGPYLFKSLFVDDVEASKLAHLPGVSTLLESYPYFATELEALCVQIFEAGLTEHTQRQNEIECFFTCFQKAIVDNQQRGAQLITDFERSRRQVMSEMQQAADPNLLKARLKDDIMQIHETLLTLEMRLVAQLEDVIKDFERNIADMVVGFVENVQGIYPFNNNLTNPCRDLENHHHENVLEIAVATLEKAAKNELEEDLPDDVKLLFVDKDMVINAVSASHDTHLLKIDNREDDLLTGINSWKNTLIKKIQDDEVKRNRKRISEINTYIDFARDQLEE</sequence>
<evidence type="ECO:0000256" key="9">
    <source>
        <dbReference type="ARBA" id="ARBA00023273"/>
    </source>
</evidence>